<protein>
    <submittedName>
        <fullName evidence="2">Uncharacterized protein</fullName>
    </submittedName>
</protein>
<feature type="region of interest" description="Disordered" evidence="1">
    <location>
        <begin position="1"/>
        <end position="29"/>
    </location>
</feature>
<evidence type="ECO:0000256" key="1">
    <source>
        <dbReference type="SAM" id="MobiDB-lite"/>
    </source>
</evidence>
<organism evidence="2">
    <name type="scientific">Tanacetum cinerariifolium</name>
    <name type="common">Dalmatian daisy</name>
    <name type="synonym">Chrysanthemum cinerariifolium</name>
    <dbReference type="NCBI Taxonomy" id="118510"/>
    <lineage>
        <taxon>Eukaryota</taxon>
        <taxon>Viridiplantae</taxon>
        <taxon>Streptophyta</taxon>
        <taxon>Embryophyta</taxon>
        <taxon>Tracheophyta</taxon>
        <taxon>Spermatophyta</taxon>
        <taxon>Magnoliopsida</taxon>
        <taxon>eudicotyledons</taxon>
        <taxon>Gunneridae</taxon>
        <taxon>Pentapetalae</taxon>
        <taxon>asterids</taxon>
        <taxon>campanulids</taxon>
        <taxon>Asterales</taxon>
        <taxon>Asteraceae</taxon>
        <taxon>Asteroideae</taxon>
        <taxon>Anthemideae</taxon>
        <taxon>Anthemidinae</taxon>
        <taxon>Tanacetum</taxon>
    </lineage>
</organism>
<feature type="non-terminal residue" evidence="2">
    <location>
        <position position="1"/>
    </location>
</feature>
<name>A0A699XMV8_TANCI</name>
<accession>A0A699XMV8</accession>
<dbReference type="EMBL" id="BKCJ011885774">
    <property type="protein sequence ID" value="GFD61027.1"/>
    <property type="molecule type" value="Genomic_DNA"/>
</dbReference>
<evidence type="ECO:0000313" key="2">
    <source>
        <dbReference type="EMBL" id="GFD61027.1"/>
    </source>
</evidence>
<feature type="compositionally biased region" description="Basic and acidic residues" evidence="1">
    <location>
        <begin position="1"/>
        <end position="19"/>
    </location>
</feature>
<comment type="caution">
    <text evidence="2">The sequence shown here is derived from an EMBL/GenBank/DDBJ whole genome shotgun (WGS) entry which is preliminary data.</text>
</comment>
<dbReference type="AlphaFoldDB" id="A0A699XMV8"/>
<gene>
    <name evidence="2" type="ORF">Tci_932996</name>
</gene>
<sequence length="68" mass="7310">RVSKDEAAETAPRARDGVIHKGGPSGRGVSFRRRSHGWLTCANTCQSLEVSLARKLHTLAVLTAAEPE</sequence>
<proteinExistence type="predicted"/>
<reference evidence="2" key="1">
    <citation type="journal article" date="2019" name="Sci. Rep.">
        <title>Draft genome of Tanacetum cinerariifolium, the natural source of mosquito coil.</title>
        <authorList>
            <person name="Yamashiro T."/>
            <person name="Shiraishi A."/>
            <person name="Satake H."/>
            <person name="Nakayama K."/>
        </authorList>
    </citation>
    <scope>NUCLEOTIDE SEQUENCE</scope>
</reference>